<reference evidence="5" key="2">
    <citation type="journal article" date="2024" name="Plant">
        <title>Genomic evolution and insights into agronomic trait innovations of Sesamum species.</title>
        <authorList>
            <person name="Miao H."/>
            <person name="Wang L."/>
            <person name="Qu L."/>
            <person name="Liu H."/>
            <person name="Sun Y."/>
            <person name="Le M."/>
            <person name="Wang Q."/>
            <person name="Wei S."/>
            <person name="Zheng Y."/>
            <person name="Lin W."/>
            <person name="Duan Y."/>
            <person name="Cao H."/>
            <person name="Xiong S."/>
            <person name="Wang X."/>
            <person name="Wei L."/>
            <person name="Li C."/>
            <person name="Ma Q."/>
            <person name="Ju M."/>
            <person name="Zhao R."/>
            <person name="Li G."/>
            <person name="Mu C."/>
            <person name="Tian Q."/>
            <person name="Mei H."/>
            <person name="Zhang T."/>
            <person name="Gao T."/>
            <person name="Zhang H."/>
        </authorList>
    </citation>
    <scope>NUCLEOTIDE SEQUENCE</scope>
    <source>
        <strain evidence="5">KEN8</strain>
    </source>
</reference>
<dbReference type="PANTHER" id="PTHR33985">
    <property type="entry name" value="OS02G0491300 PROTEIN-RELATED"/>
    <property type="match status" value="1"/>
</dbReference>
<dbReference type="PANTHER" id="PTHR33985:SF17">
    <property type="entry name" value="FASCICLIN-LIKE ARABINOGALACTAN PROTEIN 20"/>
    <property type="match status" value="1"/>
</dbReference>
<feature type="compositionally biased region" description="Acidic residues" evidence="2">
    <location>
        <begin position="331"/>
        <end position="341"/>
    </location>
</feature>
<feature type="signal peptide" evidence="3">
    <location>
        <begin position="1"/>
        <end position="19"/>
    </location>
</feature>
<dbReference type="PROSITE" id="PS50213">
    <property type="entry name" value="FAS1"/>
    <property type="match status" value="1"/>
</dbReference>
<evidence type="ECO:0000256" key="1">
    <source>
        <dbReference type="ARBA" id="ARBA00007843"/>
    </source>
</evidence>
<dbReference type="EMBL" id="JACGWM010000005">
    <property type="protein sequence ID" value="KAL0372696.1"/>
    <property type="molecule type" value="Genomic_DNA"/>
</dbReference>
<sequence>MASLQLLLPLFLTLSAVSAAGESPPPPPLLPPSFVNAAETLASSGYTAMSLTLQLIAPTLPLPSNPITALTIFSPPNDAFSSAGQPSLAQLLLHFSPVSLSPESLLSLPFSSTIPSLSPSKHLTITSNQTQKISINNVGISDVPIFDDGFVIVYTIDDFFDLNFTLNLTNSTNTKPKSDFQCLKLETVSRFEDASGVLKSRGYSIVATFLELQLMGFLDHGGLSEDVMKWTVFAPVDEELVQFSGDFLSYFSLFTRHVVPCKVGWSDIEEMVNGTVVSNNVKGFSLEITKDENDEILMVNGVDIMFPDMYESEWLVIHGIRGVIALPENAEDQETESIEELPVEKVEAPDPESMEDFPAEKVEAPGRGEF</sequence>
<evidence type="ECO:0000256" key="2">
    <source>
        <dbReference type="SAM" id="MobiDB-lite"/>
    </source>
</evidence>
<dbReference type="SUPFAM" id="SSF82153">
    <property type="entry name" value="FAS1 domain"/>
    <property type="match status" value="2"/>
</dbReference>
<comment type="similarity">
    <text evidence="1">Belongs to the fasciclin-like AGP family.</text>
</comment>
<reference evidence="5" key="1">
    <citation type="submission" date="2020-06" db="EMBL/GenBank/DDBJ databases">
        <authorList>
            <person name="Li T."/>
            <person name="Hu X."/>
            <person name="Zhang T."/>
            <person name="Song X."/>
            <person name="Zhang H."/>
            <person name="Dai N."/>
            <person name="Sheng W."/>
            <person name="Hou X."/>
            <person name="Wei L."/>
        </authorList>
    </citation>
    <scope>NUCLEOTIDE SEQUENCE</scope>
    <source>
        <strain evidence="5">KEN8</strain>
        <tissue evidence="5">Leaf</tissue>
    </source>
</reference>
<feature type="chain" id="PRO_5043520213" evidence="3">
    <location>
        <begin position="20"/>
        <end position="370"/>
    </location>
</feature>
<dbReference type="InterPro" id="IPR052806">
    <property type="entry name" value="Fasciclin-like_AGP"/>
</dbReference>
<name>A0AAW2QY01_9LAMI</name>
<feature type="domain" description="FAS1" evidence="4">
    <location>
        <begin position="190"/>
        <end position="324"/>
    </location>
</feature>
<dbReference type="InterPro" id="IPR000782">
    <property type="entry name" value="FAS1_domain"/>
</dbReference>
<keyword evidence="3" id="KW-0732">Signal</keyword>
<dbReference type="Pfam" id="PF02469">
    <property type="entry name" value="Fasciclin"/>
    <property type="match status" value="1"/>
</dbReference>
<evidence type="ECO:0000313" key="5">
    <source>
        <dbReference type="EMBL" id="KAL0372696.1"/>
    </source>
</evidence>
<comment type="caution">
    <text evidence="5">The sequence shown here is derived from an EMBL/GenBank/DDBJ whole genome shotgun (WGS) entry which is preliminary data.</text>
</comment>
<dbReference type="AlphaFoldDB" id="A0AAW2QY01"/>
<dbReference type="InterPro" id="IPR036378">
    <property type="entry name" value="FAS1_dom_sf"/>
</dbReference>
<dbReference type="Gene3D" id="2.30.180.10">
    <property type="entry name" value="FAS1 domain"/>
    <property type="match status" value="1"/>
</dbReference>
<gene>
    <name evidence="5" type="ORF">Scaly_0951200</name>
</gene>
<feature type="region of interest" description="Disordered" evidence="2">
    <location>
        <begin position="331"/>
        <end position="370"/>
    </location>
</feature>
<feature type="compositionally biased region" description="Basic and acidic residues" evidence="2">
    <location>
        <begin position="358"/>
        <end position="370"/>
    </location>
</feature>
<organism evidence="5">
    <name type="scientific">Sesamum calycinum</name>
    <dbReference type="NCBI Taxonomy" id="2727403"/>
    <lineage>
        <taxon>Eukaryota</taxon>
        <taxon>Viridiplantae</taxon>
        <taxon>Streptophyta</taxon>
        <taxon>Embryophyta</taxon>
        <taxon>Tracheophyta</taxon>
        <taxon>Spermatophyta</taxon>
        <taxon>Magnoliopsida</taxon>
        <taxon>eudicotyledons</taxon>
        <taxon>Gunneridae</taxon>
        <taxon>Pentapetalae</taxon>
        <taxon>asterids</taxon>
        <taxon>lamiids</taxon>
        <taxon>Lamiales</taxon>
        <taxon>Pedaliaceae</taxon>
        <taxon>Sesamum</taxon>
    </lineage>
</organism>
<dbReference type="SMART" id="SM00554">
    <property type="entry name" value="FAS1"/>
    <property type="match status" value="2"/>
</dbReference>
<accession>A0AAW2QY01</accession>
<evidence type="ECO:0000259" key="4">
    <source>
        <dbReference type="PROSITE" id="PS50213"/>
    </source>
</evidence>
<evidence type="ECO:0000256" key="3">
    <source>
        <dbReference type="SAM" id="SignalP"/>
    </source>
</evidence>
<proteinExistence type="inferred from homology"/>
<protein>
    <submittedName>
        <fullName evidence="5">Fasciclin-like arabinogalactan protein 20</fullName>
    </submittedName>
</protein>